<evidence type="ECO:0000256" key="5">
    <source>
        <dbReference type="ARBA" id="ARBA00023002"/>
    </source>
</evidence>
<dbReference type="Gene3D" id="1.10.630.10">
    <property type="entry name" value="Cytochrome P450"/>
    <property type="match status" value="1"/>
</dbReference>
<dbReference type="PANTHER" id="PTHR46696:SF5">
    <property type="entry name" value="CYTOCHROME P450 BJ-1"/>
    <property type="match status" value="1"/>
</dbReference>
<keyword evidence="5 8" id="KW-0560">Oxidoreductase</keyword>
<dbReference type="InterPro" id="IPR002397">
    <property type="entry name" value="Cyt_P450_B"/>
</dbReference>
<dbReference type="Proteomes" id="UP000534286">
    <property type="component" value="Unassembled WGS sequence"/>
</dbReference>
<evidence type="ECO:0000256" key="8">
    <source>
        <dbReference type="RuleBase" id="RU000461"/>
    </source>
</evidence>
<dbReference type="PRINTS" id="PR00359">
    <property type="entry name" value="BP450"/>
</dbReference>
<evidence type="ECO:0000256" key="6">
    <source>
        <dbReference type="ARBA" id="ARBA00023004"/>
    </source>
</evidence>
<dbReference type="EMBL" id="JACHJU010000008">
    <property type="protein sequence ID" value="MBB4944242.1"/>
    <property type="molecule type" value="Genomic_DNA"/>
</dbReference>
<keyword evidence="10" id="KW-1185">Reference proteome</keyword>
<proteinExistence type="inferred from homology"/>
<dbReference type="GO" id="GO:0020037">
    <property type="term" value="F:heme binding"/>
    <property type="evidence" value="ECO:0007669"/>
    <property type="project" value="InterPro"/>
</dbReference>
<dbReference type="GO" id="GO:0005506">
    <property type="term" value="F:iron ion binding"/>
    <property type="evidence" value="ECO:0007669"/>
    <property type="project" value="InterPro"/>
</dbReference>
<dbReference type="RefSeq" id="WP_184760105.1">
    <property type="nucleotide sequence ID" value="NZ_BAABEK010000101.1"/>
</dbReference>
<keyword evidence="6 8" id="KW-0408">Iron</keyword>
<dbReference type="PANTHER" id="PTHR46696">
    <property type="entry name" value="P450, PUTATIVE (EUROFUNG)-RELATED"/>
    <property type="match status" value="1"/>
</dbReference>
<accession>A0A7W7S687</accession>
<dbReference type="SUPFAM" id="SSF48264">
    <property type="entry name" value="Cytochrome P450"/>
    <property type="match status" value="1"/>
</dbReference>
<evidence type="ECO:0000256" key="4">
    <source>
        <dbReference type="ARBA" id="ARBA00022723"/>
    </source>
</evidence>
<comment type="similarity">
    <text evidence="2 8">Belongs to the cytochrome P450 family.</text>
</comment>
<dbReference type="PROSITE" id="PS00086">
    <property type="entry name" value="CYTOCHROME_P450"/>
    <property type="match status" value="1"/>
</dbReference>
<keyword evidence="4 8" id="KW-0479">Metal-binding</keyword>
<evidence type="ECO:0000256" key="3">
    <source>
        <dbReference type="ARBA" id="ARBA00022617"/>
    </source>
</evidence>
<reference evidence="9 10" key="1">
    <citation type="submission" date="2020-08" db="EMBL/GenBank/DDBJ databases">
        <title>Sequencing the genomes of 1000 actinobacteria strains.</title>
        <authorList>
            <person name="Klenk H.-P."/>
        </authorList>
    </citation>
    <scope>NUCLEOTIDE SEQUENCE [LARGE SCALE GENOMIC DNA]</scope>
    <source>
        <strain evidence="9 10">DSM 43023</strain>
    </source>
</reference>
<evidence type="ECO:0000256" key="2">
    <source>
        <dbReference type="ARBA" id="ARBA00010617"/>
    </source>
</evidence>
<dbReference type="AlphaFoldDB" id="A0A7W7S687"/>
<dbReference type="InterPro" id="IPR036396">
    <property type="entry name" value="Cyt_P450_sf"/>
</dbReference>
<sequence>MNDVGLPVLGARGCLGRLNPLIRQVRDNGPVSRVRTVTGDEAWLVTRHAELKQLLMDSRLGNTHPDPQNRPRYLDNVLLDLLVSDQDPAAARQFHLDFRAQLTPHFSAARMSGLRARVGAVVDELLGDVLAEPSPVDMHNAFSLPLSYQILCDLIGIADRDEYMAVLHPAGNVGAESDSVGGLYDYLVRLAGRKREQPGDDLASALCAAGHPDETVALLLVAVTMSYLVTPHGISAAIGLFAMNPGQHKLVADDPRLLPGAVEETLRLSKFSESMVPRYANADIDIAGVTIRAGDLVLCDHGSVGFDDRVFSDPERFDVTRAPNPHLVFSHGITYCIGAPLARLEIHEVLARLLPRLPVMRLAIPVDEIQLYGDLGEGQLGGGIAHLPIAWD</sequence>
<gene>
    <name evidence="9" type="ORF">FHR32_008648</name>
</gene>
<dbReference type="GO" id="GO:0016705">
    <property type="term" value="F:oxidoreductase activity, acting on paired donors, with incorporation or reduction of molecular oxygen"/>
    <property type="evidence" value="ECO:0007669"/>
    <property type="project" value="InterPro"/>
</dbReference>
<dbReference type="GO" id="GO:0004497">
    <property type="term" value="F:monooxygenase activity"/>
    <property type="evidence" value="ECO:0007669"/>
    <property type="project" value="UniProtKB-KW"/>
</dbReference>
<keyword evidence="3 8" id="KW-0349">Heme</keyword>
<dbReference type="InterPro" id="IPR017972">
    <property type="entry name" value="Cyt_P450_CS"/>
</dbReference>
<evidence type="ECO:0000256" key="1">
    <source>
        <dbReference type="ARBA" id="ARBA00001971"/>
    </source>
</evidence>
<comment type="cofactor">
    <cofactor evidence="1">
        <name>heme</name>
        <dbReference type="ChEBI" id="CHEBI:30413"/>
    </cofactor>
</comment>
<evidence type="ECO:0000313" key="10">
    <source>
        <dbReference type="Proteomes" id="UP000534286"/>
    </source>
</evidence>
<organism evidence="9 10">
    <name type="scientific">Streptosporangium album</name>
    <dbReference type="NCBI Taxonomy" id="47479"/>
    <lineage>
        <taxon>Bacteria</taxon>
        <taxon>Bacillati</taxon>
        <taxon>Actinomycetota</taxon>
        <taxon>Actinomycetes</taxon>
        <taxon>Streptosporangiales</taxon>
        <taxon>Streptosporangiaceae</taxon>
        <taxon>Streptosporangium</taxon>
    </lineage>
</organism>
<comment type="caution">
    <text evidence="9">The sequence shown here is derived from an EMBL/GenBank/DDBJ whole genome shotgun (WGS) entry which is preliminary data.</text>
</comment>
<keyword evidence="7 8" id="KW-0503">Monooxygenase</keyword>
<name>A0A7W7S687_9ACTN</name>
<evidence type="ECO:0000313" key="9">
    <source>
        <dbReference type="EMBL" id="MBB4944242.1"/>
    </source>
</evidence>
<protein>
    <submittedName>
        <fullName evidence="9">Cytochrome P450 monooxygenase</fullName>
    </submittedName>
</protein>
<dbReference type="Pfam" id="PF00067">
    <property type="entry name" value="p450"/>
    <property type="match status" value="1"/>
</dbReference>
<evidence type="ECO:0000256" key="7">
    <source>
        <dbReference type="ARBA" id="ARBA00023033"/>
    </source>
</evidence>
<dbReference type="InterPro" id="IPR001128">
    <property type="entry name" value="Cyt_P450"/>
</dbReference>